<dbReference type="HOGENOM" id="CLU_166917_0_0_9"/>
<comment type="caution">
    <text evidence="1">The sequence shown here is derived from an EMBL/GenBank/DDBJ whole genome shotgun (WGS) entry which is preliminary data.</text>
</comment>
<accession>R0A431</accession>
<protein>
    <submittedName>
        <fullName evidence="1">Uncharacterized protein</fullName>
    </submittedName>
</protein>
<name>R0A431_9FIRM</name>
<dbReference type="AlphaFoldDB" id="R0A431"/>
<reference evidence="1 2" key="1">
    <citation type="submission" date="2013-01" db="EMBL/GenBank/DDBJ databases">
        <title>The Genome Sequence of Clostridium bolteae 90A9.</title>
        <authorList>
            <consortium name="The Broad Institute Genome Sequencing Platform"/>
            <person name="Earl A."/>
            <person name="Ward D."/>
            <person name="Feldgarden M."/>
            <person name="Gevers D."/>
            <person name="Courvalin P."/>
            <person name="Lambert T."/>
            <person name="Walker B."/>
            <person name="Young S.K."/>
            <person name="Zeng Q."/>
            <person name="Gargeya S."/>
            <person name="Fitzgerald M."/>
            <person name="Haas B."/>
            <person name="Abouelleil A."/>
            <person name="Alvarado L."/>
            <person name="Arachchi H.M."/>
            <person name="Berlin A.M."/>
            <person name="Chapman S.B."/>
            <person name="Dewar J."/>
            <person name="Goldberg J."/>
            <person name="Griggs A."/>
            <person name="Gujja S."/>
            <person name="Hansen M."/>
            <person name="Howarth C."/>
            <person name="Imamovic A."/>
            <person name="Larimer J."/>
            <person name="McCowan C."/>
            <person name="Murphy C."/>
            <person name="Neiman D."/>
            <person name="Pearson M."/>
            <person name="Priest M."/>
            <person name="Roberts A."/>
            <person name="Saif S."/>
            <person name="Shea T."/>
            <person name="Sisk P."/>
            <person name="Sykes S."/>
            <person name="Wortman J."/>
            <person name="Nusbaum C."/>
            <person name="Birren B."/>
        </authorList>
    </citation>
    <scope>NUCLEOTIDE SEQUENCE [LARGE SCALE GENOMIC DNA]</scope>
    <source>
        <strain evidence="1 2">90A9</strain>
    </source>
</reference>
<gene>
    <name evidence="1" type="ORF">HMPREF1085_05550</name>
</gene>
<keyword evidence="2" id="KW-1185">Reference proteome</keyword>
<evidence type="ECO:0000313" key="2">
    <source>
        <dbReference type="Proteomes" id="UP000013126"/>
    </source>
</evidence>
<dbReference type="EMBL" id="AGYH01000018">
    <property type="protein sequence ID" value="ENZ46955.1"/>
    <property type="molecule type" value="Genomic_DNA"/>
</dbReference>
<dbReference type="PATRIC" id="fig|997894.4.peg.5784"/>
<evidence type="ECO:0000313" key="1">
    <source>
        <dbReference type="EMBL" id="ENZ46955.1"/>
    </source>
</evidence>
<organism evidence="1 2">
    <name type="scientific">Enterocloster bolteae 90A9</name>
    <dbReference type="NCBI Taxonomy" id="997894"/>
    <lineage>
        <taxon>Bacteria</taxon>
        <taxon>Bacillati</taxon>
        <taxon>Bacillota</taxon>
        <taxon>Clostridia</taxon>
        <taxon>Lachnospirales</taxon>
        <taxon>Lachnospiraceae</taxon>
        <taxon>Enterocloster</taxon>
    </lineage>
</organism>
<proteinExistence type="predicted"/>
<sequence length="108" mass="12904">MPMERFWQLSLLEITDFMESEVRRMKREQKQKLKEIHFLAQDIGQYTSLAVHGSANIQVMELWDFFPQLFAEEKEEYKQVQARQVAVYQAQMLDFALRHNHKRKGGDG</sequence>
<dbReference type="Proteomes" id="UP000013126">
    <property type="component" value="Unassembled WGS sequence"/>
</dbReference>